<dbReference type="InterPro" id="IPR001944">
    <property type="entry name" value="Glycoside_Hdrlase_35"/>
</dbReference>
<comment type="caution">
    <text evidence="13">The sequence shown here is derived from an EMBL/GenBank/DDBJ whole genome shotgun (WGS) entry which is preliminary data.</text>
</comment>
<organism evidence="13 14">
    <name type="scientific">Panicum miliaceum</name>
    <name type="common">Proso millet</name>
    <name type="synonym">Broomcorn millet</name>
    <dbReference type="NCBI Taxonomy" id="4540"/>
    <lineage>
        <taxon>Eukaryota</taxon>
        <taxon>Viridiplantae</taxon>
        <taxon>Streptophyta</taxon>
        <taxon>Embryophyta</taxon>
        <taxon>Tracheophyta</taxon>
        <taxon>Spermatophyta</taxon>
        <taxon>Magnoliopsida</taxon>
        <taxon>Liliopsida</taxon>
        <taxon>Poales</taxon>
        <taxon>Poaceae</taxon>
        <taxon>PACMAD clade</taxon>
        <taxon>Panicoideae</taxon>
        <taxon>Panicodae</taxon>
        <taxon>Paniceae</taxon>
        <taxon>Panicinae</taxon>
        <taxon>Panicum</taxon>
        <taxon>Panicum sect. Panicum</taxon>
    </lineage>
</organism>
<evidence type="ECO:0000256" key="9">
    <source>
        <dbReference type="RuleBase" id="RU003679"/>
    </source>
</evidence>
<evidence type="ECO:0000256" key="3">
    <source>
        <dbReference type="ARBA" id="ARBA00009809"/>
    </source>
</evidence>
<evidence type="ECO:0000256" key="2">
    <source>
        <dbReference type="ARBA" id="ARBA00004271"/>
    </source>
</evidence>
<feature type="chain" id="PRO_5018220895" description="Beta-galactosidase" evidence="10">
    <location>
        <begin position="25"/>
        <end position="696"/>
    </location>
</feature>
<comment type="subcellular location">
    <subcellularLocation>
        <location evidence="2">Secreted</location>
        <location evidence="2">Extracellular space</location>
        <location evidence="2">Apoplast</location>
    </subcellularLocation>
</comment>
<evidence type="ECO:0000256" key="8">
    <source>
        <dbReference type="RuleBase" id="RU000675"/>
    </source>
</evidence>
<dbReference type="EMBL" id="PQIB02000008">
    <property type="protein sequence ID" value="RLN03318.1"/>
    <property type="molecule type" value="Genomic_DNA"/>
</dbReference>
<accession>A0A3L6RGS0</accession>
<dbReference type="FunFam" id="3.20.20.80:FF:000267">
    <property type="entry name" value="Beta-galactosidase"/>
    <property type="match status" value="1"/>
</dbReference>
<proteinExistence type="inferred from homology"/>
<evidence type="ECO:0000313" key="13">
    <source>
        <dbReference type="EMBL" id="RLN03318.1"/>
    </source>
</evidence>
<evidence type="ECO:0000256" key="1">
    <source>
        <dbReference type="ARBA" id="ARBA00001412"/>
    </source>
</evidence>
<dbReference type="PRINTS" id="PR00742">
    <property type="entry name" value="GLHYDRLASE35"/>
</dbReference>
<evidence type="ECO:0000313" key="14">
    <source>
        <dbReference type="Proteomes" id="UP000275267"/>
    </source>
</evidence>
<dbReference type="PANTHER" id="PTHR23421">
    <property type="entry name" value="BETA-GALACTOSIDASE RELATED"/>
    <property type="match status" value="1"/>
</dbReference>
<evidence type="ECO:0000259" key="12">
    <source>
        <dbReference type="Pfam" id="PF21467"/>
    </source>
</evidence>
<dbReference type="PROSITE" id="PS01182">
    <property type="entry name" value="GLYCOSYL_HYDROL_F35"/>
    <property type="match status" value="1"/>
</dbReference>
<dbReference type="Proteomes" id="UP000275267">
    <property type="component" value="Unassembled WGS sequence"/>
</dbReference>
<dbReference type="Pfam" id="PF01301">
    <property type="entry name" value="Glyco_hydro_35"/>
    <property type="match status" value="2"/>
</dbReference>
<evidence type="ECO:0000259" key="11">
    <source>
        <dbReference type="Pfam" id="PF01301"/>
    </source>
</evidence>
<keyword evidence="14" id="KW-1185">Reference proteome</keyword>
<evidence type="ECO:0000256" key="5">
    <source>
        <dbReference type="ARBA" id="ARBA00022523"/>
    </source>
</evidence>
<feature type="signal peptide" evidence="10">
    <location>
        <begin position="1"/>
        <end position="24"/>
    </location>
</feature>
<reference evidence="14" key="1">
    <citation type="journal article" date="2019" name="Nat. Commun.">
        <title>The genome of broomcorn millet.</title>
        <authorList>
            <person name="Zou C."/>
            <person name="Miki D."/>
            <person name="Li D."/>
            <person name="Tang Q."/>
            <person name="Xiao L."/>
            <person name="Rajput S."/>
            <person name="Deng P."/>
            <person name="Jia W."/>
            <person name="Huang R."/>
            <person name="Zhang M."/>
            <person name="Sun Y."/>
            <person name="Hu J."/>
            <person name="Fu X."/>
            <person name="Schnable P.S."/>
            <person name="Li F."/>
            <person name="Zhang H."/>
            <person name="Feng B."/>
            <person name="Zhu X."/>
            <person name="Liu R."/>
            <person name="Schnable J.C."/>
            <person name="Zhu J.-K."/>
            <person name="Zhang H."/>
        </authorList>
    </citation>
    <scope>NUCLEOTIDE SEQUENCE [LARGE SCALE GENOMIC DNA]</scope>
</reference>
<dbReference type="SUPFAM" id="SSF49785">
    <property type="entry name" value="Galactose-binding domain-like"/>
    <property type="match status" value="2"/>
</dbReference>
<feature type="domain" description="Glycoside hydrolase 35 catalytic" evidence="11">
    <location>
        <begin position="89"/>
        <end position="262"/>
    </location>
</feature>
<protein>
    <recommendedName>
        <fullName evidence="4 8">Beta-galactosidase</fullName>
        <ecNumber evidence="4 8">3.2.1.23</ecNumber>
    </recommendedName>
</protein>
<evidence type="ECO:0000256" key="4">
    <source>
        <dbReference type="ARBA" id="ARBA00012756"/>
    </source>
</evidence>
<evidence type="ECO:0000256" key="7">
    <source>
        <dbReference type="ARBA" id="ARBA00023295"/>
    </source>
</evidence>
<keyword evidence="10" id="KW-0732">Signal</keyword>
<dbReference type="GO" id="GO:0048046">
    <property type="term" value="C:apoplast"/>
    <property type="evidence" value="ECO:0007669"/>
    <property type="project" value="UniProtKB-SubCell"/>
</dbReference>
<dbReference type="InterPro" id="IPR048913">
    <property type="entry name" value="BetaGal_gal-bd"/>
</dbReference>
<keyword evidence="7 8" id="KW-0326">Glycosidase</keyword>
<dbReference type="InterPro" id="IPR019801">
    <property type="entry name" value="Glyco_hydro_35_CS"/>
</dbReference>
<gene>
    <name evidence="13" type="ORF">C2845_PM13G14890</name>
</gene>
<dbReference type="GO" id="GO:0005975">
    <property type="term" value="P:carbohydrate metabolic process"/>
    <property type="evidence" value="ECO:0007669"/>
    <property type="project" value="InterPro"/>
</dbReference>
<keyword evidence="5" id="KW-0052">Apoplast</keyword>
<evidence type="ECO:0000256" key="6">
    <source>
        <dbReference type="ARBA" id="ARBA00022801"/>
    </source>
</evidence>
<dbReference type="InterPro" id="IPR008979">
    <property type="entry name" value="Galactose-bd-like_sf"/>
</dbReference>
<feature type="domain" description="Glycoside hydrolase 35 catalytic" evidence="11">
    <location>
        <begin position="265"/>
        <end position="309"/>
    </location>
</feature>
<dbReference type="EC" id="3.2.1.23" evidence="4 8"/>
<keyword evidence="6 8" id="KW-0378">Hydrolase</keyword>
<evidence type="ECO:0000256" key="10">
    <source>
        <dbReference type="SAM" id="SignalP"/>
    </source>
</evidence>
<dbReference type="SUPFAM" id="SSF51445">
    <property type="entry name" value="(Trans)glycosidases"/>
    <property type="match status" value="1"/>
</dbReference>
<name>A0A3L6RGS0_PANMI</name>
<dbReference type="GO" id="GO:0004565">
    <property type="term" value="F:beta-galactosidase activity"/>
    <property type="evidence" value="ECO:0007669"/>
    <property type="project" value="UniProtKB-EC"/>
</dbReference>
<dbReference type="AlphaFoldDB" id="A0A3L6RGS0"/>
<dbReference type="Gene3D" id="3.20.20.80">
    <property type="entry name" value="Glycosidases"/>
    <property type="match status" value="2"/>
</dbReference>
<comment type="similarity">
    <text evidence="3 9">Belongs to the glycosyl hydrolase 35 family.</text>
</comment>
<dbReference type="Pfam" id="PF21467">
    <property type="entry name" value="BetaGal_gal-bd"/>
    <property type="match status" value="1"/>
</dbReference>
<dbReference type="STRING" id="4540.A0A3L6RGS0"/>
<sequence>MTGAGDATVAAVVVLAALAALAAAGTGRARGTEEERGNRTAGRREVTYDGRALILDGARRMLFSGDMHYPRSTPEVLVKSLLLLPGSRIMLMRMWPDLIAKAKKGGLDVIQTYVFWNAHEPVQGQYNFEGRYDLVKFIREIHAQGLYVSLRLGPFVESEWKYGGLPFWLRGIPNITFRCDNEAFKRHMQKFVTKIVNLMKDERLFYPQGGPIIISQIENEYKLVEAAFHSKGPPYVRWAAAMAVNLRTGVPWMMCKQDDAPDPIYHGGTNFGRFASSYVTTSYYDGAPLDEYGLIWQPTWAHLRELHAAVKQSAEPLLWGAYSNHSFGQQQEINAQHGLRTAQVVQSINHVDRWKFFKEPIPTVPSKMSHVGNQLHEHLSTTKDETDYLWYLSAHNYKRNGNGQLVLNVEAHAHILHAFINDDYVGSVHGSHDKPGNIVLKAPISLREGRNSISLLCVMVGSPVGLSGETNKIYTSEGSSHAEWSTIDKSMHLPLIWYKTTFDTPWGNDPVTLNLSSMGKGEVWINGESIGRYWVSFKTPSGQPSQSLSVFMLAYNVKEILSVQSLQTNVKCFVSLSFLRYHIPRYFLKTGENLLVLMEEIGGDPRQITVNTMSVTRIYSSVSETSTPSLLSREKHSAIHLRCQKGKHITDIEFASYGNSHEDCIESGQNCHGSCHAEMSEFVVKNVNFSTSKATC</sequence>
<dbReference type="InterPro" id="IPR031330">
    <property type="entry name" value="Gly_Hdrlase_35_cat"/>
</dbReference>
<dbReference type="InterPro" id="IPR017853">
    <property type="entry name" value="GH"/>
</dbReference>
<dbReference type="Gene3D" id="2.60.120.260">
    <property type="entry name" value="Galactose-binding domain-like"/>
    <property type="match status" value="1"/>
</dbReference>
<comment type="catalytic activity">
    <reaction evidence="1 8">
        <text>Hydrolysis of terminal non-reducing beta-D-galactose residues in beta-D-galactosides.</text>
        <dbReference type="EC" id="3.2.1.23"/>
    </reaction>
</comment>
<dbReference type="OrthoDB" id="1657402at2759"/>
<feature type="domain" description="Beta-galactosidase galactose-binding" evidence="12">
    <location>
        <begin position="495"/>
        <end position="593"/>
    </location>
</feature>